<feature type="chain" id="PRO_5047049081" evidence="1">
    <location>
        <begin position="22"/>
        <end position="110"/>
    </location>
</feature>
<accession>A0ABR2HPJ2</accession>
<organism evidence="2 3">
    <name type="scientific">Apiospora arundinis</name>
    <dbReference type="NCBI Taxonomy" id="335852"/>
    <lineage>
        <taxon>Eukaryota</taxon>
        <taxon>Fungi</taxon>
        <taxon>Dikarya</taxon>
        <taxon>Ascomycota</taxon>
        <taxon>Pezizomycotina</taxon>
        <taxon>Sordariomycetes</taxon>
        <taxon>Xylariomycetidae</taxon>
        <taxon>Amphisphaeriales</taxon>
        <taxon>Apiosporaceae</taxon>
        <taxon>Apiospora</taxon>
    </lineage>
</organism>
<gene>
    <name evidence="2" type="ORF">PGQ11_013332</name>
</gene>
<reference evidence="2 3" key="1">
    <citation type="journal article" date="2024" name="IMA Fungus">
        <title>Apiospora arundinis, a panoply of carbohydrate-active enzymes and secondary metabolites.</title>
        <authorList>
            <person name="Sorensen T."/>
            <person name="Petersen C."/>
            <person name="Muurmann A.T."/>
            <person name="Christiansen J.V."/>
            <person name="Brundto M.L."/>
            <person name="Overgaard C.K."/>
            <person name="Boysen A.T."/>
            <person name="Wollenberg R.D."/>
            <person name="Larsen T.O."/>
            <person name="Sorensen J.L."/>
            <person name="Nielsen K.L."/>
            <person name="Sondergaard T.E."/>
        </authorList>
    </citation>
    <scope>NUCLEOTIDE SEQUENCE [LARGE SCALE GENOMIC DNA]</scope>
    <source>
        <strain evidence="2 3">AAU 773</strain>
    </source>
</reference>
<name>A0ABR2HPJ2_9PEZI</name>
<dbReference type="Proteomes" id="UP001390339">
    <property type="component" value="Unassembled WGS sequence"/>
</dbReference>
<protein>
    <submittedName>
        <fullName evidence="2">FAD-binding domain-containing protein</fullName>
    </submittedName>
</protein>
<evidence type="ECO:0000313" key="3">
    <source>
        <dbReference type="Proteomes" id="UP001390339"/>
    </source>
</evidence>
<keyword evidence="1" id="KW-0732">Signal</keyword>
<keyword evidence="3" id="KW-1185">Reference proteome</keyword>
<evidence type="ECO:0000256" key="1">
    <source>
        <dbReference type="SAM" id="SignalP"/>
    </source>
</evidence>
<proteinExistence type="predicted"/>
<comment type="caution">
    <text evidence="2">The sequence shown here is derived from an EMBL/GenBank/DDBJ whole genome shotgun (WGS) entry which is preliminary data.</text>
</comment>
<sequence>MLTFRITVIDSTWFLLGYTAAGSWQGPSLDEQAIRDVDSLRIGVEELAKASGDHLGFVFMNDASPTQTVLERYGARNMRRMKEVSDKYDPDKVFQVLQNGGNLLRHLEGV</sequence>
<dbReference type="EMBL" id="JAPCWZ010000009">
    <property type="protein sequence ID" value="KAK8850853.1"/>
    <property type="molecule type" value="Genomic_DNA"/>
</dbReference>
<feature type="signal peptide" evidence="1">
    <location>
        <begin position="1"/>
        <end position="21"/>
    </location>
</feature>
<evidence type="ECO:0000313" key="2">
    <source>
        <dbReference type="EMBL" id="KAK8850853.1"/>
    </source>
</evidence>